<dbReference type="SUPFAM" id="SSF46689">
    <property type="entry name" value="Homeodomain-like"/>
    <property type="match status" value="1"/>
</dbReference>
<dbReference type="Gene3D" id="1.10.357.10">
    <property type="entry name" value="Tetracycline Repressor, domain 2"/>
    <property type="match status" value="1"/>
</dbReference>
<evidence type="ECO:0000313" key="6">
    <source>
        <dbReference type="EMBL" id="AII11163.1"/>
    </source>
</evidence>
<dbReference type="InterPro" id="IPR009057">
    <property type="entry name" value="Homeodomain-like_sf"/>
</dbReference>
<name>A0A076F0H3_RHOOP</name>
<dbReference type="PROSITE" id="PS50977">
    <property type="entry name" value="HTH_TETR_2"/>
    <property type="match status" value="1"/>
</dbReference>
<gene>
    <name evidence="6" type="ORF">EP51_44755</name>
</gene>
<dbReference type="AlphaFoldDB" id="A0A076F0H3"/>
<dbReference type="PRINTS" id="PR00455">
    <property type="entry name" value="HTHTETR"/>
</dbReference>
<evidence type="ECO:0000256" key="3">
    <source>
        <dbReference type="ARBA" id="ARBA00023163"/>
    </source>
</evidence>
<dbReference type="InterPro" id="IPR036271">
    <property type="entry name" value="Tet_transcr_reg_TetR-rel_C_sf"/>
</dbReference>
<dbReference type="PANTHER" id="PTHR30055">
    <property type="entry name" value="HTH-TYPE TRANSCRIPTIONAL REGULATOR RUTR"/>
    <property type="match status" value="1"/>
</dbReference>
<keyword evidence="3" id="KW-0804">Transcription</keyword>
<evidence type="ECO:0000256" key="1">
    <source>
        <dbReference type="ARBA" id="ARBA00023015"/>
    </source>
</evidence>
<dbReference type="InterPro" id="IPR050109">
    <property type="entry name" value="HTH-type_TetR-like_transc_reg"/>
</dbReference>
<dbReference type="GO" id="GO:0003700">
    <property type="term" value="F:DNA-binding transcription factor activity"/>
    <property type="evidence" value="ECO:0007669"/>
    <property type="project" value="TreeGrafter"/>
</dbReference>
<feature type="domain" description="HTH tetR-type" evidence="5">
    <location>
        <begin position="14"/>
        <end position="74"/>
    </location>
</feature>
<feature type="DNA-binding region" description="H-T-H motif" evidence="4">
    <location>
        <begin position="37"/>
        <end position="56"/>
    </location>
</feature>
<dbReference type="PANTHER" id="PTHR30055:SF234">
    <property type="entry name" value="HTH-TYPE TRANSCRIPTIONAL REGULATOR BETI"/>
    <property type="match status" value="1"/>
</dbReference>
<organism evidence="6 7">
    <name type="scientific">Rhodococcus opacus</name>
    <name type="common">Nocardia opaca</name>
    <dbReference type="NCBI Taxonomy" id="37919"/>
    <lineage>
        <taxon>Bacteria</taxon>
        <taxon>Bacillati</taxon>
        <taxon>Actinomycetota</taxon>
        <taxon>Actinomycetes</taxon>
        <taxon>Mycobacteriales</taxon>
        <taxon>Nocardiaceae</taxon>
        <taxon>Rhodococcus</taxon>
    </lineage>
</organism>
<dbReference type="Pfam" id="PF00440">
    <property type="entry name" value="TetR_N"/>
    <property type="match status" value="1"/>
</dbReference>
<dbReference type="InterPro" id="IPR001647">
    <property type="entry name" value="HTH_TetR"/>
</dbReference>
<dbReference type="RefSeq" id="WP_128644112.1">
    <property type="nucleotide sequence ID" value="NZ_CP008950.1"/>
</dbReference>
<protein>
    <submittedName>
        <fullName evidence="6">TetR family transcriptional regulator</fullName>
    </submittedName>
</protein>
<accession>A0A076F0H3</accession>
<evidence type="ECO:0000259" key="5">
    <source>
        <dbReference type="PROSITE" id="PS50977"/>
    </source>
</evidence>
<dbReference type="Pfam" id="PF21597">
    <property type="entry name" value="TetR_C_43"/>
    <property type="match status" value="1"/>
</dbReference>
<dbReference type="SUPFAM" id="SSF48498">
    <property type="entry name" value="Tetracyclin repressor-like, C-terminal domain"/>
    <property type="match status" value="1"/>
</dbReference>
<sequence>MPRLWNETIQTHRRAVHDAILETTAGLVVEHGLASVTMSRIAEKAGIGRATLYKYFPDVDAILFAWHERQITSHLEHLAEVRDRADQPGQRLESVLEAYALMTYQRPHGTELAALVHRGEHVARAQQHLHDLIRDLLAAAAESGDLRDDVAPEELASYCLSALAAAGALPSEAAVRRLVAVTLAGLHSPQG</sequence>
<proteinExistence type="predicted"/>
<keyword evidence="2 4" id="KW-0238">DNA-binding</keyword>
<keyword evidence="1" id="KW-0805">Transcription regulation</keyword>
<dbReference type="EMBL" id="CP008950">
    <property type="protein sequence ID" value="AII11163.1"/>
    <property type="molecule type" value="Genomic_DNA"/>
</dbReference>
<evidence type="ECO:0000313" key="7">
    <source>
        <dbReference type="Proteomes" id="UP000028488"/>
    </source>
</evidence>
<reference evidence="6 7" key="1">
    <citation type="submission" date="2014-07" db="EMBL/GenBank/DDBJ databases">
        <title>Genome Sequence of Rhodococcus opacus Strain R7, a Biodegrader of Mono- and Polycyclic Aromatic Hydrocarbons.</title>
        <authorList>
            <person name="Di Gennaro P."/>
            <person name="Zampolli J."/>
            <person name="Presti I."/>
            <person name="Cappelletti M."/>
            <person name="D'Ursi P."/>
            <person name="Orro A."/>
            <person name="Mezzelani A."/>
            <person name="Milanesi L."/>
        </authorList>
    </citation>
    <scope>NUCLEOTIDE SEQUENCE [LARGE SCALE GENOMIC DNA]</scope>
    <source>
        <strain evidence="6 7">R7</strain>
        <plasmid evidence="6">pPDG3</plasmid>
    </source>
</reference>
<dbReference type="Proteomes" id="UP000028488">
    <property type="component" value="Plasmid pPDG3"/>
</dbReference>
<keyword evidence="6" id="KW-0614">Plasmid</keyword>
<evidence type="ECO:0000256" key="4">
    <source>
        <dbReference type="PROSITE-ProRule" id="PRU00335"/>
    </source>
</evidence>
<dbReference type="InterPro" id="IPR049445">
    <property type="entry name" value="TetR_SbtR-like_C"/>
</dbReference>
<dbReference type="GO" id="GO:0000976">
    <property type="term" value="F:transcription cis-regulatory region binding"/>
    <property type="evidence" value="ECO:0007669"/>
    <property type="project" value="TreeGrafter"/>
</dbReference>
<evidence type="ECO:0000256" key="2">
    <source>
        <dbReference type="ARBA" id="ARBA00023125"/>
    </source>
</evidence>
<geneLocation type="plasmid" evidence="6 7">
    <name>pPDG3</name>
</geneLocation>